<protein>
    <submittedName>
        <fullName evidence="3">Ca-activated chloride channel family protein</fullName>
    </submittedName>
</protein>
<accession>A0A1I5QYB5</accession>
<evidence type="ECO:0000313" key="3">
    <source>
        <dbReference type="EMBL" id="SFP51233.1"/>
    </source>
</evidence>
<dbReference type="Gene3D" id="3.40.50.410">
    <property type="entry name" value="von Willebrand factor, type A domain"/>
    <property type="match status" value="1"/>
</dbReference>
<dbReference type="OrthoDB" id="9807628at2"/>
<dbReference type="PANTHER" id="PTHR22550">
    <property type="entry name" value="SPORE GERMINATION PROTEIN"/>
    <property type="match status" value="1"/>
</dbReference>
<keyword evidence="1" id="KW-0472">Membrane</keyword>
<keyword evidence="4" id="KW-1185">Reference proteome</keyword>
<dbReference type="RefSeq" id="WP_092912761.1">
    <property type="nucleotide sequence ID" value="NZ_FOXB01000023.1"/>
</dbReference>
<feature type="domain" description="VWFA" evidence="2">
    <location>
        <begin position="86"/>
        <end position="280"/>
    </location>
</feature>
<dbReference type="STRING" id="223786.SAMN05216234_12319"/>
<dbReference type="InterPro" id="IPR050768">
    <property type="entry name" value="UPF0353/GerABKA_families"/>
</dbReference>
<dbReference type="Pfam" id="PF13519">
    <property type="entry name" value="VWA_2"/>
    <property type="match status" value="1"/>
</dbReference>
<gene>
    <name evidence="3" type="ORF">SAMN05216234_12319</name>
</gene>
<organism evidence="3 4">
    <name type="scientific">Hydrogenimonas thermophila</name>
    <dbReference type="NCBI Taxonomy" id="223786"/>
    <lineage>
        <taxon>Bacteria</taxon>
        <taxon>Pseudomonadati</taxon>
        <taxon>Campylobacterota</taxon>
        <taxon>Epsilonproteobacteria</taxon>
        <taxon>Campylobacterales</taxon>
        <taxon>Hydrogenimonadaceae</taxon>
        <taxon>Hydrogenimonas</taxon>
    </lineage>
</organism>
<feature type="transmembrane region" description="Helical" evidence="1">
    <location>
        <begin position="296"/>
        <end position="315"/>
    </location>
</feature>
<dbReference type="SMART" id="SM00327">
    <property type="entry name" value="VWA"/>
    <property type="match status" value="1"/>
</dbReference>
<evidence type="ECO:0000259" key="2">
    <source>
        <dbReference type="PROSITE" id="PS50234"/>
    </source>
</evidence>
<dbReference type="InterPro" id="IPR036465">
    <property type="entry name" value="vWFA_dom_sf"/>
</dbReference>
<dbReference type="AlphaFoldDB" id="A0A1I5QYB5"/>
<dbReference type="EMBL" id="FOXB01000023">
    <property type="protein sequence ID" value="SFP51233.1"/>
    <property type="molecule type" value="Genomic_DNA"/>
</dbReference>
<proteinExistence type="predicted"/>
<dbReference type="PROSITE" id="PS50234">
    <property type="entry name" value="VWFA"/>
    <property type="match status" value="1"/>
</dbReference>
<dbReference type="InterPro" id="IPR002035">
    <property type="entry name" value="VWF_A"/>
</dbReference>
<keyword evidence="1" id="KW-0812">Transmembrane</keyword>
<sequence>MQFLYPYVLFLLLLIPLLWVLLGKSKDALKNYFTPELYEKMVAKGGGMSRRNRQALLLASLALGIVALARPVIDNGEIKVKSETTDLVVAFDISRSMFANDVYPNRFSLSQRKFFDLLENLKDTRIAVIGFSSRAFLVAPLTSDYASLRYLVKHMGLDYISLKGTDMMAPLEVTKNLLKNRTKKALLIFTDGGDKKDFSKEIDFAKREGIKVFIYAVGTDKGGVMKIGRDVVRDENGDVVITHLNSAVKSLAEATGGVYKEFSFKSADAKELAEIIKDSLHSGEIKEDVIRDRKELFKIPLMLAIILFLMSFSSLPKWSRV</sequence>
<dbReference type="SUPFAM" id="SSF53300">
    <property type="entry name" value="vWA-like"/>
    <property type="match status" value="1"/>
</dbReference>
<evidence type="ECO:0000313" key="4">
    <source>
        <dbReference type="Proteomes" id="UP000199227"/>
    </source>
</evidence>
<dbReference type="PANTHER" id="PTHR22550:SF14">
    <property type="entry name" value="VWFA DOMAIN-CONTAINING PROTEIN"/>
    <property type="match status" value="1"/>
</dbReference>
<evidence type="ECO:0000256" key="1">
    <source>
        <dbReference type="SAM" id="Phobius"/>
    </source>
</evidence>
<reference evidence="3 4" key="1">
    <citation type="submission" date="2016-10" db="EMBL/GenBank/DDBJ databases">
        <authorList>
            <person name="de Groot N.N."/>
        </authorList>
    </citation>
    <scope>NUCLEOTIDE SEQUENCE [LARGE SCALE GENOMIC DNA]</scope>
    <source>
        <strain evidence="3 4">EP1-55-1</strain>
    </source>
</reference>
<dbReference type="Proteomes" id="UP000199227">
    <property type="component" value="Unassembled WGS sequence"/>
</dbReference>
<name>A0A1I5QYB5_9BACT</name>
<keyword evidence="1" id="KW-1133">Transmembrane helix</keyword>